<comment type="caution">
    <text evidence="8">The sequence shown here is derived from an EMBL/GenBank/DDBJ whole genome shotgun (WGS) entry which is preliminary data.</text>
</comment>
<evidence type="ECO:0000313" key="8">
    <source>
        <dbReference type="EMBL" id="MCJ1959411.1"/>
    </source>
</evidence>
<sequence length="104" mass="11445">MAKTAAEIRHYDVILAPHITEKATLLSENNAVVFKVAGDATKPEIKAAVEALFDRKVKSVNTLVTKGKTKRWRGKDYRRSDVKKAIVTLAEGQQPIDITEGVQG</sequence>
<dbReference type="GO" id="GO:0005840">
    <property type="term" value="C:ribosome"/>
    <property type="evidence" value="ECO:0007669"/>
    <property type="project" value="UniProtKB-KW"/>
</dbReference>
<dbReference type="SUPFAM" id="SSF54189">
    <property type="entry name" value="Ribosomal proteins S24e, L23 and L15e"/>
    <property type="match status" value="1"/>
</dbReference>
<dbReference type="Gene3D" id="3.30.70.330">
    <property type="match status" value="1"/>
</dbReference>
<evidence type="ECO:0000256" key="5">
    <source>
        <dbReference type="ARBA" id="ARBA00023274"/>
    </source>
</evidence>
<organism evidence="8 9">
    <name type="scientific">Novosphingobium mangrovi</name>
    <name type="common">ex Hu et al. 2023</name>
    <dbReference type="NCBI Taxonomy" id="2930094"/>
    <lineage>
        <taxon>Bacteria</taxon>
        <taxon>Pseudomonadati</taxon>
        <taxon>Pseudomonadota</taxon>
        <taxon>Alphaproteobacteria</taxon>
        <taxon>Sphingomonadales</taxon>
        <taxon>Sphingomonadaceae</taxon>
        <taxon>Novosphingobium</taxon>
    </lineage>
</organism>
<gene>
    <name evidence="6" type="primary">rplW</name>
    <name evidence="8" type="ORF">MTR65_01780</name>
</gene>
<comment type="subunit">
    <text evidence="6">Part of the 50S ribosomal subunit. Contacts protein L29, and trigger factor when it is bound to the ribosome.</text>
</comment>
<keyword evidence="3 6" id="KW-0694">RNA-binding</keyword>
<comment type="function">
    <text evidence="6">One of the early assembly proteins it binds 23S rRNA. One of the proteins that surrounds the polypeptide exit tunnel on the outside of the ribosome. Forms the main docking site for trigger factor binding to the ribosome.</text>
</comment>
<dbReference type="InterPro" id="IPR001014">
    <property type="entry name" value="Ribosomal_uL23_CS"/>
</dbReference>
<name>A0ABT0A895_9SPHN</name>
<dbReference type="HAMAP" id="MF_01369_B">
    <property type="entry name" value="Ribosomal_uL23_B"/>
    <property type="match status" value="1"/>
</dbReference>
<dbReference type="NCBIfam" id="NF004363">
    <property type="entry name" value="PRK05738.2-4"/>
    <property type="match status" value="1"/>
</dbReference>
<dbReference type="RefSeq" id="WP_039388089.1">
    <property type="nucleotide sequence ID" value="NZ_JALHAT010000002.1"/>
</dbReference>
<dbReference type="NCBIfam" id="NF004360">
    <property type="entry name" value="PRK05738.1-5"/>
    <property type="match status" value="1"/>
</dbReference>
<evidence type="ECO:0000256" key="1">
    <source>
        <dbReference type="ARBA" id="ARBA00006700"/>
    </source>
</evidence>
<keyword evidence="9" id="KW-1185">Reference proteome</keyword>
<dbReference type="Pfam" id="PF00276">
    <property type="entry name" value="Ribosomal_L23"/>
    <property type="match status" value="1"/>
</dbReference>
<keyword evidence="4 6" id="KW-0689">Ribosomal protein</keyword>
<keyword evidence="5 6" id="KW-0687">Ribonucleoprotein</keyword>
<evidence type="ECO:0000256" key="6">
    <source>
        <dbReference type="HAMAP-Rule" id="MF_01369"/>
    </source>
</evidence>
<proteinExistence type="inferred from homology"/>
<dbReference type="NCBIfam" id="NF004359">
    <property type="entry name" value="PRK05738.1-3"/>
    <property type="match status" value="1"/>
</dbReference>
<dbReference type="Proteomes" id="UP001162802">
    <property type="component" value="Unassembled WGS sequence"/>
</dbReference>
<dbReference type="PANTHER" id="PTHR11620">
    <property type="entry name" value="60S RIBOSOMAL PROTEIN L23A"/>
    <property type="match status" value="1"/>
</dbReference>
<keyword evidence="2 6" id="KW-0699">rRNA-binding</keyword>
<protein>
    <recommendedName>
        <fullName evidence="6">Large ribosomal subunit protein uL23</fullName>
    </recommendedName>
</protein>
<evidence type="ECO:0000256" key="4">
    <source>
        <dbReference type="ARBA" id="ARBA00022980"/>
    </source>
</evidence>
<evidence type="ECO:0000256" key="2">
    <source>
        <dbReference type="ARBA" id="ARBA00022730"/>
    </source>
</evidence>
<accession>A0ABT0A895</accession>
<dbReference type="InterPro" id="IPR012677">
    <property type="entry name" value="Nucleotide-bd_a/b_plait_sf"/>
</dbReference>
<comment type="similarity">
    <text evidence="1 6 7">Belongs to the universal ribosomal protein uL23 family.</text>
</comment>
<dbReference type="EMBL" id="JALHAT010000002">
    <property type="protein sequence ID" value="MCJ1959411.1"/>
    <property type="molecule type" value="Genomic_DNA"/>
</dbReference>
<evidence type="ECO:0000313" key="9">
    <source>
        <dbReference type="Proteomes" id="UP001162802"/>
    </source>
</evidence>
<evidence type="ECO:0000256" key="7">
    <source>
        <dbReference type="RuleBase" id="RU003934"/>
    </source>
</evidence>
<reference evidence="8" key="1">
    <citation type="submission" date="2022-03" db="EMBL/GenBank/DDBJ databases">
        <title>Identification of a novel bacterium isolated from mangrove sediments.</title>
        <authorList>
            <person name="Pan X."/>
        </authorList>
    </citation>
    <scope>NUCLEOTIDE SEQUENCE</scope>
    <source>
        <strain evidence="8">B2637</strain>
    </source>
</reference>
<dbReference type="PROSITE" id="PS00050">
    <property type="entry name" value="RIBOSOMAL_L23"/>
    <property type="match status" value="1"/>
</dbReference>
<dbReference type="InterPro" id="IPR012678">
    <property type="entry name" value="Ribosomal_uL23/eL15/eS24_sf"/>
</dbReference>
<dbReference type="InterPro" id="IPR013025">
    <property type="entry name" value="Ribosomal_uL23-like"/>
</dbReference>
<evidence type="ECO:0000256" key="3">
    <source>
        <dbReference type="ARBA" id="ARBA00022884"/>
    </source>
</evidence>